<dbReference type="AlphaFoldDB" id="A0A315UZZ4"/>
<reference evidence="2 3" key="1">
    <citation type="journal article" date="2018" name="G3 (Bethesda)">
        <title>A High-Quality Reference Genome for the Invasive Mosquitofish Gambusia affinis Using a Chicago Library.</title>
        <authorList>
            <person name="Hoffberg S.L."/>
            <person name="Troendle N.J."/>
            <person name="Glenn T.C."/>
            <person name="Mahmud O."/>
            <person name="Louha S."/>
            <person name="Chalopin D."/>
            <person name="Bennetzen J.L."/>
            <person name="Mauricio R."/>
        </authorList>
    </citation>
    <scope>NUCLEOTIDE SEQUENCE [LARGE SCALE GENOMIC DNA]</scope>
    <source>
        <strain evidence="2">NE01/NJP1002.9</strain>
        <tissue evidence="2">Muscle</tissue>
    </source>
</reference>
<evidence type="ECO:0000313" key="3">
    <source>
        <dbReference type="Proteomes" id="UP000250572"/>
    </source>
</evidence>
<protein>
    <submittedName>
        <fullName evidence="2">Uncharacterized protein</fullName>
    </submittedName>
</protein>
<evidence type="ECO:0000256" key="1">
    <source>
        <dbReference type="SAM" id="MobiDB-lite"/>
    </source>
</evidence>
<evidence type="ECO:0000313" key="2">
    <source>
        <dbReference type="EMBL" id="PWA15672.1"/>
    </source>
</evidence>
<organism evidence="2 3">
    <name type="scientific">Gambusia affinis</name>
    <name type="common">Western mosquitofish</name>
    <name type="synonym">Heterandria affinis</name>
    <dbReference type="NCBI Taxonomy" id="33528"/>
    <lineage>
        <taxon>Eukaryota</taxon>
        <taxon>Metazoa</taxon>
        <taxon>Chordata</taxon>
        <taxon>Craniata</taxon>
        <taxon>Vertebrata</taxon>
        <taxon>Euteleostomi</taxon>
        <taxon>Actinopterygii</taxon>
        <taxon>Neopterygii</taxon>
        <taxon>Teleostei</taxon>
        <taxon>Neoteleostei</taxon>
        <taxon>Acanthomorphata</taxon>
        <taxon>Ovalentaria</taxon>
        <taxon>Atherinomorphae</taxon>
        <taxon>Cyprinodontiformes</taxon>
        <taxon>Poeciliidae</taxon>
        <taxon>Poeciliinae</taxon>
        <taxon>Gambusia</taxon>
    </lineage>
</organism>
<keyword evidence="3" id="KW-1185">Reference proteome</keyword>
<sequence length="65" mass="7256">MTEVMCSFVTDPKKGQSNSYSLLKFKNTGNMRRYPERDDNCDLRAGAAGTEGPVQLQATQPFILK</sequence>
<accession>A0A315UZZ4</accession>
<feature type="compositionally biased region" description="Basic and acidic residues" evidence="1">
    <location>
        <begin position="33"/>
        <end position="42"/>
    </location>
</feature>
<gene>
    <name evidence="2" type="ORF">CCH79_00020667</name>
</gene>
<dbReference type="Proteomes" id="UP000250572">
    <property type="component" value="Unassembled WGS sequence"/>
</dbReference>
<feature type="region of interest" description="Disordered" evidence="1">
    <location>
        <begin position="31"/>
        <end position="54"/>
    </location>
</feature>
<proteinExistence type="predicted"/>
<name>A0A315UZZ4_GAMAF</name>
<dbReference type="EMBL" id="NHOQ01002611">
    <property type="protein sequence ID" value="PWA15672.1"/>
    <property type="molecule type" value="Genomic_DNA"/>
</dbReference>
<comment type="caution">
    <text evidence="2">The sequence shown here is derived from an EMBL/GenBank/DDBJ whole genome shotgun (WGS) entry which is preliminary data.</text>
</comment>